<organism evidence="2 3">
    <name type="scientific">Rubus argutus</name>
    <name type="common">Southern blackberry</name>
    <dbReference type="NCBI Taxonomy" id="59490"/>
    <lineage>
        <taxon>Eukaryota</taxon>
        <taxon>Viridiplantae</taxon>
        <taxon>Streptophyta</taxon>
        <taxon>Embryophyta</taxon>
        <taxon>Tracheophyta</taxon>
        <taxon>Spermatophyta</taxon>
        <taxon>Magnoliopsida</taxon>
        <taxon>eudicotyledons</taxon>
        <taxon>Gunneridae</taxon>
        <taxon>Pentapetalae</taxon>
        <taxon>rosids</taxon>
        <taxon>fabids</taxon>
        <taxon>Rosales</taxon>
        <taxon>Rosaceae</taxon>
        <taxon>Rosoideae</taxon>
        <taxon>Rosoideae incertae sedis</taxon>
        <taxon>Rubus</taxon>
    </lineage>
</organism>
<comment type="caution">
    <text evidence="2">The sequence shown here is derived from an EMBL/GenBank/DDBJ whole genome shotgun (WGS) entry which is preliminary data.</text>
</comment>
<evidence type="ECO:0000313" key="3">
    <source>
        <dbReference type="Proteomes" id="UP001457282"/>
    </source>
</evidence>
<proteinExistence type="predicted"/>
<protein>
    <submittedName>
        <fullName evidence="2">Uncharacterized protein</fullName>
    </submittedName>
</protein>
<sequence length="181" mass="20583">MNPPCNAALDSDLVFQNDYEELVHSKARQLLYNMAIDITRNNLDMSFEQKSLTAEIQVNEGMLMYAEAKWILTNPENFRILQEEALANGMLKYSDFTPPEYPYMAQSLGSITPSKRKNFSYTEGATSSLGHKRFKTKPYMSVRPQPTIPLGFMPTPGMNLEVEDSTSYDPEEMGEEESSKK</sequence>
<evidence type="ECO:0000313" key="2">
    <source>
        <dbReference type="EMBL" id="KAK9912236.1"/>
    </source>
</evidence>
<dbReference type="EMBL" id="JBEDUW010000007">
    <property type="protein sequence ID" value="KAK9912236.1"/>
    <property type="molecule type" value="Genomic_DNA"/>
</dbReference>
<gene>
    <name evidence="2" type="ORF">M0R45_036107</name>
</gene>
<keyword evidence="3" id="KW-1185">Reference proteome</keyword>
<feature type="compositionally biased region" description="Acidic residues" evidence="1">
    <location>
        <begin position="161"/>
        <end position="181"/>
    </location>
</feature>
<name>A0AAW1VYT1_RUBAR</name>
<dbReference type="Proteomes" id="UP001457282">
    <property type="component" value="Unassembled WGS sequence"/>
</dbReference>
<accession>A0AAW1VYT1</accession>
<feature type="region of interest" description="Disordered" evidence="1">
    <location>
        <begin position="151"/>
        <end position="181"/>
    </location>
</feature>
<evidence type="ECO:0000256" key="1">
    <source>
        <dbReference type="SAM" id="MobiDB-lite"/>
    </source>
</evidence>
<dbReference type="AlphaFoldDB" id="A0AAW1VYT1"/>
<reference evidence="2 3" key="1">
    <citation type="journal article" date="2023" name="G3 (Bethesda)">
        <title>A chromosome-length genome assembly and annotation of blackberry (Rubus argutus, cv. 'Hillquist').</title>
        <authorList>
            <person name="Bruna T."/>
            <person name="Aryal R."/>
            <person name="Dudchenko O."/>
            <person name="Sargent D.J."/>
            <person name="Mead D."/>
            <person name="Buti M."/>
            <person name="Cavallini A."/>
            <person name="Hytonen T."/>
            <person name="Andres J."/>
            <person name="Pham M."/>
            <person name="Weisz D."/>
            <person name="Mascagni F."/>
            <person name="Usai G."/>
            <person name="Natali L."/>
            <person name="Bassil N."/>
            <person name="Fernandez G.E."/>
            <person name="Lomsadze A."/>
            <person name="Armour M."/>
            <person name="Olukolu B."/>
            <person name="Poorten T."/>
            <person name="Britton C."/>
            <person name="Davik J."/>
            <person name="Ashrafi H."/>
            <person name="Aiden E.L."/>
            <person name="Borodovsky M."/>
            <person name="Worthington M."/>
        </authorList>
    </citation>
    <scope>NUCLEOTIDE SEQUENCE [LARGE SCALE GENOMIC DNA]</scope>
    <source>
        <strain evidence="2">PI 553951</strain>
    </source>
</reference>